<dbReference type="InterPro" id="IPR020458">
    <property type="entry name" value="Znf_DskA_TraR_CS"/>
</dbReference>
<dbReference type="Proteomes" id="UP000295565">
    <property type="component" value="Unassembled WGS sequence"/>
</dbReference>
<dbReference type="EMBL" id="SMGD01000018">
    <property type="protein sequence ID" value="TCK46530.1"/>
    <property type="molecule type" value="Genomic_DNA"/>
</dbReference>
<sequence>MDYSQYKQRLDDMLATTKQALVTTLLNSKEQKWQQEADKLQHLSPAEFVDYACTLTDPRIESLLIELRRIDAALCQYDIGLYGICSDCEEAIGLKRLDQDPCVQRCGKCDAKRQAQKRQDLFAL</sequence>
<dbReference type="PROSITE" id="PS01102">
    <property type="entry name" value="ZF_DKSA_1"/>
    <property type="match status" value="1"/>
</dbReference>
<dbReference type="RefSeq" id="WP_131914215.1">
    <property type="nucleotide sequence ID" value="NZ_OU594967.1"/>
</dbReference>
<accession>A0A4R1J832</accession>
<dbReference type="OrthoDB" id="6064855at2"/>
<dbReference type="Gene3D" id="1.20.120.910">
    <property type="entry name" value="DksA, coiled-coil domain"/>
    <property type="match status" value="1"/>
</dbReference>
<protein>
    <submittedName>
        <fullName evidence="2">TraR/DksA family transcriptional regulator</fullName>
    </submittedName>
</protein>
<reference evidence="2 3" key="1">
    <citation type="submission" date="2019-03" db="EMBL/GenBank/DDBJ databases">
        <title>Genomic Encyclopedia of Type Strains, Phase IV (KMG-IV): sequencing the most valuable type-strain genomes for metagenomic binning, comparative biology and taxonomic classification.</title>
        <authorList>
            <person name="Goeker M."/>
        </authorList>
    </citation>
    <scope>NUCLEOTIDE SEQUENCE [LARGE SCALE GENOMIC DNA]</scope>
    <source>
        <strain evidence="2 3">DSM 18577</strain>
    </source>
</reference>
<feature type="zinc finger region" description="dksA C4-type" evidence="1">
    <location>
        <begin position="85"/>
        <end position="109"/>
    </location>
</feature>
<evidence type="ECO:0000256" key="1">
    <source>
        <dbReference type="PROSITE-ProRule" id="PRU00510"/>
    </source>
</evidence>
<evidence type="ECO:0000313" key="3">
    <source>
        <dbReference type="Proteomes" id="UP000295565"/>
    </source>
</evidence>
<name>A0A4R1J832_9GAMM</name>
<evidence type="ECO:0000313" key="2">
    <source>
        <dbReference type="EMBL" id="TCK46530.1"/>
    </source>
</evidence>
<dbReference type="PROSITE" id="PS51128">
    <property type="entry name" value="ZF_DKSA_2"/>
    <property type="match status" value="1"/>
</dbReference>
<keyword evidence="3" id="KW-1185">Reference proteome</keyword>
<dbReference type="AlphaFoldDB" id="A0A4R1J832"/>
<dbReference type="SUPFAM" id="SSF57716">
    <property type="entry name" value="Glucocorticoid receptor-like (DNA-binding domain)"/>
    <property type="match status" value="1"/>
</dbReference>
<comment type="caution">
    <text evidence="2">The sequence shown here is derived from an EMBL/GenBank/DDBJ whole genome shotgun (WGS) entry which is preliminary data.</text>
</comment>
<proteinExistence type="predicted"/>
<organism evidence="2 3">
    <name type="scientific">Celerinatantimonas diazotrophica</name>
    <dbReference type="NCBI Taxonomy" id="412034"/>
    <lineage>
        <taxon>Bacteria</taxon>
        <taxon>Pseudomonadati</taxon>
        <taxon>Pseudomonadota</taxon>
        <taxon>Gammaproteobacteria</taxon>
        <taxon>Celerinatantimonadaceae</taxon>
        <taxon>Celerinatantimonas</taxon>
    </lineage>
</organism>
<gene>
    <name evidence="2" type="ORF">EV690_3479</name>
</gene>